<dbReference type="EMBL" id="CP044108">
    <property type="protein sequence ID" value="QEU10987.1"/>
    <property type="molecule type" value="Genomic_DNA"/>
</dbReference>
<dbReference type="Pfam" id="PF18739">
    <property type="entry name" value="HEPN_Apea"/>
    <property type="match status" value="1"/>
</dbReference>
<evidence type="ECO:0000259" key="1">
    <source>
        <dbReference type="Pfam" id="PF18739"/>
    </source>
</evidence>
<dbReference type="Proteomes" id="UP000323865">
    <property type="component" value="Chromosome"/>
</dbReference>
<dbReference type="Pfam" id="PF18862">
    <property type="entry name" value="ApeA_NTD1"/>
    <property type="match status" value="1"/>
</dbReference>
<dbReference type="InterPro" id="IPR041223">
    <property type="entry name" value="ApeA_NTD"/>
</dbReference>
<protein>
    <recommendedName>
        <fullName evidence="5">ApeA N-terminal domain-containing protein</fullName>
    </recommendedName>
</protein>
<keyword evidence="4" id="KW-1185">Reference proteome</keyword>
<organism evidence="3 4">
    <name type="scientific">Dermabacter vaginalis</name>
    <dbReference type="NCBI Taxonomy" id="1630135"/>
    <lineage>
        <taxon>Bacteria</taxon>
        <taxon>Bacillati</taxon>
        <taxon>Actinomycetota</taxon>
        <taxon>Actinomycetes</taxon>
        <taxon>Micrococcales</taxon>
        <taxon>Dermabacteraceae</taxon>
        <taxon>Dermabacter</taxon>
    </lineage>
</organism>
<evidence type="ECO:0000313" key="4">
    <source>
        <dbReference type="Proteomes" id="UP000323865"/>
    </source>
</evidence>
<evidence type="ECO:0000313" key="3">
    <source>
        <dbReference type="EMBL" id="QEU10987.1"/>
    </source>
</evidence>
<name>A0ABX6A283_9MICO</name>
<proteinExistence type="predicted"/>
<accession>A0ABX6A283</accession>
<dbReference type="RefSeq" id="WP_150332411.1">
    <property type="nucleotide sequence ID" value="NZ_CP044108.1"/>
</dbReference>
<dbReference type="InterPro" id="IPR041229">
    <property type="entry name" value="HEPN_Apea"/>
</dbReference>
<feature type="domain" description="Apea-like HEPN" evidence="1">
    <location>
        <begin position="334"/>
        <end position="417"/>
    </location>
</feature>
<sequence>MVTKLENGIVRIAHTRSGAEGSDEVVVAELDSKGVLVSWPRPLGLADAFRTNDDGRQVPEPLILRDCDGWLTLTKGYTMGKSSSSLGHSLERLRYSRAIDTGANRADYAGVNGMTSEIDGLANWAKMVPVTTQLMLGKEGKCLEGLSVVAKNLDSLPLGGPLDLRLETSYRHNPLPKNGVYTIPTALLVRTQSTELESWQTHQQTHRMMQDLMCLVYGKPCGSRLVSVMREDDQVQPPTDERRIWREAYQPSFGRATDPDCQLTDDDNPLFFLDEANADLVGEWLSEYSYWSRPTWIAMSALFHHTVPVESRLLQVAVALEALGFAIARKANPEKKASGTYEKLLKNIFDFLGYEPTAVVGKDGSRDAWCKDFNRAYKGVKHADNHLTDGVEAWARACEGLTLIRCWLAAALGVPEKLVTQRLNEGRVGGLIP</sequence>
<reference evidence="3 4" key="1">
    <citation type="submission" date="2019-09" db="EMBL/GenBank/DDBJ databases">
        <title>FDA dAtabase for Regulatory Grade micrObial Sequences (FDA-ARGOS): Supporting development and validation of Infectious Disease Dx tests.</title>
        <authorList>
            <person name="Sciortino C."/>
            <person name="Tallon L."/>
            <person name="Sadzewicz L."/>
            <person name="Vavikolanu K."/>
            <person name="Mehta A."/>
            <person name="Aluvathingal J."/>
            <person name="Nadendla S."/>
            <person name="Nandy P."/>
            <person name="Geyer C."/>
            <person name="Yan Y."/>
            <person name="Sichtig H."/>
        </authorList>
    </citation>
    <scope>NUCLEOTIDE SEQUENCE [LARGE SCALE GENOMIC DNA]</scope>
    <source>
        <strain evidence="3 4">FDAARGOS_640</strain>
    </source>
</reference>
<evidence type="ECO:0000259" key="2">
    <source>
        <dbReference type="Pfam" id="PF18862"/>
    </source>
</evidence>
<evidence type="ECO:0008006" key="5">
    <source>
        <dbReference type="Google" id="ProtNLM"/>
    </source>
</evidence>
<feature type="domain" description="ApeA N-terminal" evidence="2">
    <location>
        <begin position="67"/>
        <end position="280"/>
    </location>
</feature>
<gene>
    <name evidence="3" type="ORF">FOB48_00805</name>
</gene>